<evidence type="ECO:0000259" key="6">
    <source>
        <dbReference type="PROSITE" id="PS51635"/>
    </source>
</evidence>
<dbReference type="Pfam" id="PF01734">
    <property type="entry name" value="Patatin"/>
    <property type="match status" value="1"/>
</dbReference>
<keyword evidence="3 4" id="KW-0443">Lipid metabolism</keyword>
<keyword evidence="1 4" id="KW-0378">Hydrolase</keyword>
<feature type="compositionally biased region" description="Basic residues" evidence="5">
    <location>
        <begin position="1"/>
        <end position="12"/>
    </location>
</feature>
<organism evidence="7 8">
    <name type="scientific">Lysobacter arenosi</name>
    <dbReference type="NCBI Taxonomy" id="2795387"/>
    <lineage>
        <taxon>Bacteria</taxon>
        <taxon>Pseudomonadati</taxon>
        <taxon>Pseudomonadota</taxon>
        <taxon>Gammaproteobacteria</taxon>
        <taxon>Lysobacterales</taxon>
        <taxon>Lysobacteraceae</taxon>
        <taxon>Lysobacter</taxon>
    </lineage>
</organism>
<dbReference type="SUPFAM" id="SSF52151">
    <property type="entry name" value="FabD/lysophospholipase-like"/>
    <property type="match status" value="1"/>
</dbReference>
<dbReference type="EMBL" id="CP071517">
    <property type="protein sequence ID" value="QSX76029.1"/>
    <property type="molecule type" value="Genomic_DNA"/>
</dbReference>
<evidence type="ECO:0000256" key="4">
    <source>
        <dbReference type="PROSITE-ProRule" id="PRU01161"/>
    </source>
</evidence>
<feature type="short sequence motif" description="GXSXG" evidence="4">
    <location>
        <begin position="61"/>
        <end position="65"/>
    </location>
</feature>
<feature type="short sequence motif" description="DGA/G" evidence="4">
    <location>
        <begin position="231"/>
        <end position="233"/>
    </location>
</feature>
<dbReference type="PANTHER" id="PTHR14226">
    <property type="entry name" value="NEUROPATHY TARGET ESTERASE/SWISS CHEESE D.MELANOGASTER"/>
    <property type="match status" value="1"/>
</dbReference>
<gene>
    <name evidence="7" type="ORF">HIV01_005890</name>
</gene>
<feature type="region of interest" description="Disordered" evidence="5">
    <location>
        <begin position="1"/>
        <end position="21"/>
    </location>
</feature>
<name>A0ABX7RCZ8_9GAMM</name>
<dbReference type="RefSeq" id="WP_200605393.1">
    <property type="nucleotide sequence ID" value="NZ_CP071517.1"/>
</dbReference>
<feature type="domain" description="PNPLA" evidence="6">
    <location>
        <begin position="25"/>
        <end position="246"/>
    </location>
</feature>
<dbReference type="Proteomes" id="UP000663400">
    <property type="component" value="Chromosome"/>
</dbReference>
<evidence type="ECO:0000313" key="7">
    <source>
        <dbReference type="EMBL" id="QSX76029.1"/>
    </source>
</evidence>
<evidence type="ECO:0000256" key="3">
    <source>
        <dbReference type="ARBA" id="ARBA00023098"/>
    </source>
</evidence>
<protein>
    <submittedName>
        <fullName evidence="7">Patatin-like phospholipase family protein</fullName>
    </submittedName>
</protein>
<evidence type="ECO:0000256" key="5">
    <source>
        <dbReference type="SAM" id="MobiDB-lite"/>
    </source>
</evidence>
<feature type="active site" description="Proton acceptor" evidence="4">
    <location>
        <position position="231"/>
    </location>
</feature>
<dbReference type="InterPro" id="IPR016035">
    <property type="entry name" value="Acyl_Trfase/lysoPLipase"/>
</dbReference>
<reference evidence="7 8" key="1">
    <citation type="submission" date="2021-02" db="EMBL/GenBank/DDBJ databases">
        <title>Lysobacter arenosi sp. nov., isolated from soil of gangwondo yeongwol, south Korea.</title>
        <authorList>
            <person name="Kim K.R."/>
            <person name="Kim K.H."/>
            <person name="Jeon C.O."/>
        </authorList>
    </citation>
    <scope>NUCLEOTIDE SEQUENCE [LARGE SCALE GENOMIC DNA]</scope>
    <source>
        <strain evidence="7 8">R7</strain>
    </source>
</reference>
<keyword evidence="8" id="KW-1185">Reference proteome</keyword>
<dbReference type="PROSITE" id="PS51635">
    <property type="entry name" value="PNPLA"/>
    <property type="match status" value="1"/>
</dbReference>
<evidence type="ECO:0000256" key="2">
    <source>
        <dbReference type="ARBA" id="ARBA00022963"/>
    </source>
</evidence>
<proteinExistence type="predicted"/>
<evidence type="ECO:0000256" key="1">
    <source>
        <dbReference type="ARBA" id="ARBA00022801"/>
    </source>
</evidence>
<dbReference type="Gene3D" id="3.40.1090.10">
    <property type="entry name" value="Cytosolic phospholipase A2 catalytic domain"/>
    <property type="match status" value="2"/>
</dbReference>
<dbReference type="InterPro" id="IPR050301">
    <property type="entry name" value="NTE"/>
</dbReference>
<accession>A0ABX7RCZ8</accession>
<sequence>MLSVHTARHRPRNHSDGSPSRIGLAVAGGGPIGGMYELGALRALDEALDGLDLTRLDSYVGVSSGAFLAAGLANRMDTAQMCRIFITGDSDDVQFRPETFLRPAIFEYLRRAAGLPRLAAQWGQDMLFSGKEARWSDLLMRFGGLVPTGLFDNARVEEFLRDVFTRRGRSNDFRDLDATLYVISVDLDSGEVVRFGGDGWRDVPISTAVQASAALPGLYPPVEVRGRHFVDGALRRTMNASVLLERGIDLLIGINPLVPFNKGDAGVAVSRERSLAAGGLPAVLSQTFRTLLQSRMQVGLARYAQQYPDIDQLIFEPNAQDSELFFTNAFSFSARRRICEIAYRNTLADLHRRADTLGPQLAAHGIRLRTDLIADSERSILDGLDVPTRHTETTARLERALDDVGRLVAARRRR</sequence>
<dbReference type="InterPro" id="IPR002641">
    <property type="entry name" value="PNPLA_dom"/>
</dbReference>
<evidence type="ECO:0000313" key="8">
    <source>
        <dbReference type="Proteomes" id="UP000663400"/>
    </source>
</evidence>
<feature type="active site" description="Nucleophile" evidence="4">
    <location>
        <position position="63"/>
    </location>
</feature>
<comment type="caution">
    <text evidence="4">Lacks conserved residue(s) required for the propagation of feature annotation.</text>
</comment>
<keyword evidence="2 4" id="KW-0442">Lipid degradation</keyword>
<dbReference type="PANTHER" id="PTHR14226:SF57">
    <property type="entry name" value="BLR7027 PROTEIN"/>
    <property type="match status" value="1"/>
</dbReference>